<dbReference type="PANTHER" id="PTHR43811:SF19">
    <property type="entry name" value="39 KDA FK506-BINDING NUCLEAR PROTEIN"/>
    <property type="match status" value="1"/>
</dbReference>
<organism evidence="8 9">
    <name type="scientific">Miniimonas arenae</name>
    <dbReference type="NCBI Taxonomy" id="676201"/>
    <lineage>
        <taxon>Bacteria</taxon>
        <taxon>Bacillati</taxon>
        <taxon>Actinomycetota</taxon>
        <taxon>Actinomycetes</taxon>
        <taxon>Micrococcales</taxon>
        <taxon>Beutenbergiaceae</taxon>
        <taxon>Miniimonas</taxon>
    </lineage>
</organism>
<gene>
    <name evidence="8" type="ORF">FH969_09460</name>
</gene>
<name>A0A5C5BBB4_9MICO</name>
<dbReference type="EC" id="5.2.1.8" evidence="3 6"/>
<dbReference type="PROSITE" id="PS50059">
    <property type="entry name" value="FKBP_PPIASE"/>
    <property type="match status" value="1"/>
</dbReference>
<keyword evidence="5 6" id="KW-0413">Isomerase</keyword>
<accession>A0A5C5BBB4</accession>
<evidence type="ECO:0000256" key="1">
    <source>
        <dbReference type="ARBA" id="ARBA00000971"/>
    </source>
</evidence>
<keyword evidence="4 6" id="KW-0697">Rotamase</keyword>
<protein>
    <recommendedName>
        <fullName evidence="3 6">peptidylprolyl isomerase</fullName>
        <ecNumber evidence="3 6">5.2.1.8</ecNumber>
    </recommendedName>
</protein>
<dbReference type="PANTHER" id="PTHR43811">
    <property type="entry name" value="FKBP-TYPE PEPTIDYL-PROLYL CIS-TRANS ISOMERASE FKPA"/>
    <property type="match status" value="1"/>
</dbReference>
<comment type="catalytic activity">
    <reaction evidence="1 6">
        <text>[protein]-peptidylproline (omega=180) = [protein]-peptidylproline (omega=0)</text>
        <dbReference type="Rhea" id="RHEA:16237"/>
        <dbReference type="Rhea" id="RHEA-COMP:10747"/>
        <dbReference type="Rhea" id="RHEA-COMP:10748"/>
        <dbReference type="ChEBI" id="CHEBI:83833"/>
        <dbReference type="ChEBI" id="CHEBI:83834"/>
        <dbReference type="EC" id="5.2.1.8"/>
    </reaction>
</comment>
<dbReference type="GO" id="GO:0003755">
    <property type="term" value="F:peptidyl-prolyl cis-trans isomerase activity"/>
    <property type="evidence" value="ECO:0007669"/>
    <property type="project" value="UniProtKB-KW"/>
</dbReference>
<evidence type="ECO:0000256" key="3">
    <source>
        <dbReference type="ARBA" id="ARBA00013194"/>
    </source>
</evidence>
<dbReference type="Gene3D" id="3.10.50.40">
    <property type="match status" value="1"/>
</dbReference>
<dbReference type="Proteomes" id="UP000313849">
    <property type="component" value="Unassembled WGS sequence"/>
</dbReference>
<comment type="similarity">
    <text evidence="2">Belongs to the FKBP-type PPIase family.</text>
</comment>
<evidence type="ECO:0000256" key="4">
    <source>
        <dbReference type="ARBA" id="ARBA00023110"/>
    </source>
</evidence>
<sequence length="367" mass="36072">MPVLAPAVAQATAGVLTGGVQAALLSRVQTRHHLRSSVRHRLALPAVLPAALLVGALALAGCSSDSSTESATGSADATASADASAGDAATDAAVIAGSDVGFEASGAFGEKPTLTFSADAAPEGLQVQTASAGDGATIEAGDFVVANYLGQVWNGDVFDNSYDRGAPSGFSLDGVIEGWSTGLVGQTVGSRVLLTIPSDLGYGDTGSSDGSIAAGDTIVFVVDVVDAYGAESTGQADATPTDADVPVTVDGDLGAPIAKVTVADGATEPTESAATVLATGTGDPVAAEDQVIVQYTLTTWDNADFETSWPSLGGYGMQSAAVSEGSPFAPLVGVPVGSRVLLLLPADASTESAALAVVVDVVGTVGS</sequence>
<evidence type="ECO:0000313" key="8">
    <source>
        <dbReference type="EMBL" id="TNU73814.1"/>
    </source>
</evidence>
<dbReference type="OrthoDB" id="25996at2"/>
<dbReference type="AlphaFoldDB" id="A0A5C5BBB4"/>
<feature type="domain" description="PPIase FKBP-type" evidence="7">
    <location>
        <begin position="141"/>
        <end position="228"/>
    </location>
</feature>
<proteinExistence type="inferred from homology"/>
<dbReference type="EMBL" id="VENP01000032">
    <property type="protein sequence ID" value="TNU73814.1"/>
    <property type="molecule type" value="Genomic_DNA"/>
</dbReference>
<dbReference type="SUPFAM" id="SSF54534">
    <property type="entry name" value="FKBP-like"/>
    <property type="match status" value="1"/>
</dbReference>
<dbReference type="InterPro" id="IPR001179">
    <property type="entry name" value="PPIase_FKBP_dom"/>
</dbReference>
<dbReference type="Pfam" id="PF00254">
    <property type="entry name" value="FKBP_C"/>
    <property type="match status" value="1"/>
</dbReference>
<evidence type="ECO:0000256" key="5">
    <source>
        <dbReference type="ARBA" id="ARBA00023235"/>
    </source>
</evidence>
<keyword evidence="9" id="KW-1185">Reference proteome</keyword>
<evidence type="ECO:0000259" key="7">
    <source>
        <dbReference type="PROSITE" id="PS50059"/>
    </source>
</evidence>
<comment type="caution">
    <text evidence="8">The sequence shown here is derived from an EMBL/GenBank/DDBJ whole genome shotgun (WGS) entry which is preliminary data.</text>
</comment>
<evidence type="ECO:0000313" key="9">
    <source>
        <dbReference type="Proteomes" id="UP000313849"/>
    </source>
</evidence>
<dbReference type="InterPro" id="IPR046357">
    <property type="entry name" value="PPIase_dom_sf"/>
</dbReference>
<evidence type="ECO:0000256" key="6">
    <source>
        <dbReference type="PROSITE-ProRule" id="PRU00277"/>
    </source>
</evidence>
<evidence type="ECO:0000256" key="2">
    <source>
        <dbReference type="ARBA" id="ARBA00006577"/>
    </source>
</evidence>
<reference evidence="8 9" key="1">
    <citation type="submission" date="2019-06" db="EMBL/GenBank/DDBJ databases">
        <title>Draft genome sequence of Miniimonas arenae KCTC 19750T isolated from sea sand.</title>
        <authorList>
            <person name="Park S.-J."/>
        </authorList>
    </citation>
    <scope>NUCLEOTIDE SEQUENCE [LARGE SCALE GENOMIC DNA]</scope>
    <source>
        <strain evidence="8 9">KCTC 19750</strain>
    </source>
</reference>